<dbReference type="GO" id="GO:0034417">
    <property type="term" value="F:bisphosphoglycerate 3-phosphatase activity"/>
    <property type="evidence" value="ECO:0007669"/>
    <property type="project" value="UniProtKB-EC"/>
</dbReference>
<keyword evidence="9" id="KW-0472">Membrane</keyword>
<dbReference type="PANTHER" id="PTHR20963">
    <property type="entry name" value="MULTIPLE INOSITOL POLYPHOSPHATE PHOSPHATASE-RELATED"/>
    <property type="match status" value="1"/>
</dbReference>
<dbReference type="PIRSF" id="PIRSF000894">
    <property type="entry name" value="Acid_phosphatase"/>
    <property type="match status" value="1"/>
</dbReference>
<evidence type="ECO:0000256" key="7">
    <source>
        <dbReference type="ARBA" id="ARBA00022729"/>
    </source>
</evidence>
<evidence type="ECO:0000256" key="15">
    <source>
        <dbReference type="ARBA" id="ARBA00043832"/>
    </source>
</evidence>
<evidence type="ECO:0000256" key="12">
    <source>
        <dbReference type="ARBA" id="ARBA00043668"/>
    </source>
</evidence>
<comment type="catalytic activity">
    <reaction evidence="12">
        <text>1D-myo-inositol 1,2,5,6-tetrakisphosphate + H2O = 1D-myo-inositol 1,2,6-trisphosphate + phosphate</text>
        <dbReference type="Rhea" id="RHEA:77119"/>
        <dbReference type="ChEBI" id="CHEBI:15377"/>
        <dbReference type="ChEBI" id="CHEBI:43474"/>
        <dbReference type="ChEBI" id="CHEBI:195535"/>
        <dbReference type="ChEBI" id="CHEBI:195537"/>
        <dbReference type="EC" id="3.1.3.62"/>
    </reaction>
    <physiologicalReaction direction="left-to-right" evidence="12">
        <dbReference type="Rhea" id="RHEA:77120"/>
    </physiologicalReaction>
</comment>
<keyword evidence="10" id="KW-0325">Glycoprotein</keyword>
<comment type="catalytic activity">
    <reaction evidence="13">
        <text>1D-myo-inositol 1,2,4,5,6-pentakisphosphate + H2O = 1D-myo-inositol 1,2,5,6-tetrakisphosphate + phosphate</text>
        <dbReference type="Rhea" id="RHEA:77115"/>
        <dbReference type="ChEBI" id="CHEBI:15377"/>
        <dbReference type="ChEBI" id="CHEBI:43474"/>
        <dbReference type="ChEBI" id="CHEBI:57798"/>
        <dbReference type="ChEBI" id="CHEBI:195535"/>
        <dbReference type="EC" id="3.1.3.62"/>
    </reaction>
    <physiologicalReaction direction="left-to-right" evidence="13">
        <dbReference type="Rhea" id="RHEA:77116"/>
    </physiologicalReaction>
</comment>
<evidence type="ECO:0000256" key="8">
    <source>
        <dbReference type="ARBA" id="ARBA00022801"/>
    </source>
</evidence>
<sequence>MFANIGILCLTLTIGAVACYDEKFVLEGHFSTKTPYNLSKALANSIPIRNLPDADGCSPSFLYLTARHGSRYPTKKKMAMAESLSALLARSSREAFRGWRYLFSGQKHLAGQLHATGAGEMAALGARFAARFPALFEPPRGHGSPHASTELLVRSTQKPRCSASAVSFMEGATGAPFSITMDPLLSDNLLRFFDTCPAYEAFKERAESCLAPLKQQVWGSMAGSVTRRLGLEGREATGGDVEALWALCQQEAMAGRRDGACGLFTADEALLLEWLQDVEELEEKAYGTCLSYQMALPLLRDAQSELRTHAAGDGAPRRAVLNFAHAETVIPLSSLLGLFGSPGACDPHSCGSGSAAGGECHRAGWSPGLPRPPAERQFRGSVAAPYGANVAHVLYECPSQGPGRAQHLVRTLYNEHVVPLPACGGKMDCPLEAFLAIASSTSGEAVQDACDSMSWDSCRLSTDEL</sequence>
<keyword evidence="8" id="KW-0378">Hydrolase</keyword>
<organism evidence="18">
    <name type="scientific">Tetraselmis sp. GSL018</name>
    <dbReference type="NCBI Taxonomy" id="582737"/>
    <lineage>
        <taxon>Eukaryota</taxon>
        <taxon>Viridiplantae</taxon>
        <taxon>Chlorophyta</taxon>
        <taxon>core chlorophytes</taxon>
        <taxon>Chlorodendrophyceae</taxon>
        <taxon>Chlorodendrales</taxon>
        <taxon>Chlorodendraceae</taxon>
        <taxon>Tetraselmis</taxon>
    </lineage>
</organism>
<dbReference type="Pfam" id="PF00328">
    <property type="entry name" value="His_Phos_2"/>
    <property type="match status" value="1"/>
</dbReference>
<keyword evidence="6" id="KW-1003">Cell membrane</keyword>
<evidence type="ECO:0000256" key="11">
    <source>
        <dbReference type="ARBA" id="ARBA00031642"/>
    </source>
</evidence>
<gene>
    <name evidence="18" type="ORF">TSPGSL018_2117</name>
</gene>
<protein>
    <recommendedName>
        <fullName evidence="5">Multiple inositol polyphosphate phosphatase 1</fullName>
        <ecNumber evidence="4">3.1.3.62</ecNumber>
        <ecNumber evidence="3">3.1.3.80</ecNumber>
    </recommendedName>
    <alternativeName>
        <fullName evidence="11">2,3-bisphosphoglycerate 3-phosphatase</fullName>
    </alternativeName>
</protein>
<dbReference type="Gene3D" id="3.40.50.1240">
    <property type="entry name" value="Phosphoglycerate mutase-like"/>
    <property type="match status" value="1"/>
</dbReference>
<comment type="subcellular location">
    <subcellularLocation>
        <location evidence="1">Cell membrane</location>
    </subcellularLocation>
</comment>
<dbReference type="InterPro" id="IPR029033">
    <property type="entry name" value="His_PPase_superfam"/>
</dbReference>
<evidence type="ECO:0000313" key="18">
    <source>
        <dbReference type="EMBL" id="JAC83952.1"/>
    </source>
</evidence>
<feature type="disulfide bond" evidence="16">
    <location>
        <begin position="57"/>
        <end position="397"/>
    </location>
</feature>
<dbReference type="SUPFAM" id="SSF53254">
    <property type="entry name" value="Phosphoglycerate mutase-like"/>
    <property type="match status" value="1"/>
</dbReference>
<evidence type="ECO:0000256" key="17">
    <source>
        <dbReference type="SAM" id="SignalP"/>
    </source>
</evidence>
<feature type="disulfide bond" evidence="16">
    <location>
        <begin position="423"/>
        <end position="429"/>
    </location>
</feature>
<name>A0A061SFJ5_9CHLO</name>
<dbReference type="InterPro" id="IPR000560">
    <property type="entry name" value="His_Pase_clade-2"/>
</dbReference>
<comment type="catalytic activity">
    <reaction evidence="15">
        <text>(2R)-2,3-bisphosphoglycerate + H2O = (2R)-2-phosphoglycerate + phosphate</text>
        <dbReference type="Rhea" id="RHEA:27381"/>
        <dbReference type="ChEBI" id="CHEBI:15377"/>
        <dbReference type="ChEBI" id="CHEBI:43474"/>
        <dbReference type="ChEBI" id="CHEBI:58248"/>
        <dbReference type="ChEBI" id="CHEBI:58289"/>
        <dbReference type="EC" id="3.1.3.80"/>
    </reaction>
    <physiologicalReaction direction="left-to-right" evidence="15">
        <dbReference type="Rhea" id="RHEA:27382"/>
    </physiologicalReaction>
</comment>
<evidence type="ECO:0000256" key="16">
    <source>
        <dbReference type="PIRSR" id="PIRSR000894-2"/>
    </source>
</evidence>
<evidence type="ECO:0000256" key="5">
    <source>
        <dbReference type="ARBA" id="ARBA00018097"/>
    </source>
</evidence>
<evidence type="ECO:0000256" key="1">
    <source>
        <dbReference type="ARBA" id="ARBA00004236"/>
    </source>
</evidence>
<evidence type="ECO:0000256" key="10">
    <source>
        <dbReference type="ARBA" id="ARBA00023180"/>
    </source>
</evidence>
<evidence type="ECO:0000256" key="4">
    <source>
        <dbReference type="ARBA" id="ARBA00013040"/>
    </source>
</evidence>
<dbReference type="GO" id="GO:0003993">
    <property type="term" value="F:acid phosphatase activity"/>
    <property type="evidence" value="ECO:0007669"/>
    <property type="project" value="TreeGrafter"/>
</dbReference>
<feature type="signal peptide" evidence="17">
    <location>
        <begin position="1"/>
        <end position="19"/>
    </location>
</feature>
<proteinExistence type="inferred from homology"/>
<dbReference type="EC" id="3.1.3.62" evidence="4"/>
<dbReference type="EC" id="3.1.3.80" evidence="3"/>
<feature type="disulfide bond" evidence="16">
    <location>
        <begin position="248"/>
        <end position="261"/>
    </location>
</feature>
<feature type="chain" id="PRO_5001606442" description="Multiple inositol polyphosphate phosphatase 1" evidence="17">
    <location>
        <begin position="20"/>
        <end position="465"/>
    </location>
</feature>
<keyword evidence="7 17" id="KW-0732">Signal</keyword>
<keyword evidence="16" id="KW-1015">Disulfide bond</keyword>
<dbReference type="GO" id="GO:0052745">
    <property type="term" value="F:inositol phosphate phosphatase activity"/>
    <property type="evidence" value="ECO:0007669"/>
    <property type="project" value="TreeGrafter"/>
</dbReference>
<dbReference type="CDD" id="cd07061">
    <property type="entry name" value="HP_HAP_like"/>
    <property type="match status" value="1"/>
</dbReference>
<evidence type="ECO:0000256" key="3">
    <source>
        <dbReference type="ARBA" id="ARBA00012976"/>
    </source>
</evidence>
<dbReference type="GO" id="GO:0005886">
    <property type="term" value="C:plasma membrane"/>
    <property type="evidence" value="ECO:0007669"/>
    <property type="project" value="UniProtKB-SubCell"/>
</dbReference>
<evidence type="ECO:0000256" key="9">
    <source>
        <dbReference type="ARBA" id="ARBA00023136"/>
    </source>
</evidence>
<dbReference type="InterPro" id="IPR016274">
    <property type="entry name" value="Histidine_acid_Pase_euk"/>
</dbReference>
<evidence type="ECO:0000256" key="6">
    <source>
        <dbReference type="ARBA" id="ARBA00022475"/>
    </source>
</evidence>
<reference evidence="18" key="1">
    <citation type="submission" date="2014-05" db="EMBL/GenBank/DDBJ databases">
        <title>The transcriptome of the halophilic microalga Tetraselmis sp. GSL018 isolated from the Great Salt Lake, Utah.</title>
        <authorList>
            <person name="Jinkerson R.E."/>
            <person name="D'Adamo S."/>
            <person name="Posewitz M.C."/>
        </authorList>
    </citation>
    <scope>NUCLEOTIDE SEQUENCE</scope>
    <source>
        <strain evidence="18">GSL018</strain>
    </source>
</reference>
<evidence type="ECO:0000256" key="14">
    <source>
        <dbReference type="ARBA" id="ARBA00043691"/>
    </source>
</evidence>
<dbReference type="EMBL" id="GBEZ01000982">
    <property type="protein sequence ID" value="JAC83952.1"/>
    <property type="molecule type" value="Transcribed_RNA"/>
</dbReference>
<comment type="catalytic activity">
    <reaction evidence="14">
        <text>1D-myo-inositol hexakisphosphate + H2O = 1D-myo-inositol 1,2,4,5,6-pentakisphosphate + phosphate</text>
        <dbReference type="Rhea" id="RHEA:16989"/>
        <dbReference type="ChEBI" id="CHEBI:15377"/>
        <dbReference type="ChEBI" id="CHEBI:43474"/>
        <dbReference type="ChEBI" id="CHEBI:57798"/>
        <dbReference type="ChEBI" id="CHEBI:58130"/>
        <dbReference type="EC" id="3.1.3.62"/>
    </reaction>
    <physiologicalReaction direction="left-to-right" evidence="14">
        <dbReference type="Rhea" id="RHEA:16990"/>
    </physiologicalReaction>
</comment>
<accession>A0A061SFJ5</accession>
<dbReference type="PANTHER" id="PTHR20963:SF8">
    <property type="entry name" value="MULTIPLE INOSITOL POLYPHOSPHATE PHOSPHATASE 1"/>
    <property type="match status" value="1"/>
</dbReference>
<evidence type="ECO:0000256" key="13">
    <source>
        <dbReference type="ARBA" id="ARBA00043671"/>
    </source>
</evidence>
<comment type="similarity">
    <text evidence="2">Belongs to the histidine acid phosphatase family. MINPP1 subfamily.</text>
</comment>
<dbReference type="AlphaFoldDB" id="A0A061SFJ5"/>
<evidence type="ECO:0000256" key="2">
    <source>
        <dbReference type="ARBA" id="ARBA00008422"/>
    </source>
</evidence>